<proteinExistence type="inferred from homology"/>
<evidence type="ECO:0000313" key="12">
    <source>
        <dbReference type="EMBL" id="WFD47106.1"/>
    </source>
</evidence>
<keyword evidence="7" id="KW-0653">Protein transport</keyword>
<evidence type="ECO:0000256" key="5">
    <source>
        <dbReference type="ARBA" id="ARBA00022490"/>
    </source>
</evidence>
<reference evidence="12 13" key="1">
    <citation type="journal article" date="2020" name="Elife">
        <title>Loss of centromere function drives karyotype evolution in closely related Malassezia species.</title>
        <authorList>
            <person name="Sankaranarayanan S.R."/>
            <person name="Ianiri G."/>
            <person name="Coelho M.A."/>
            <person name="Reza M.H."/>
            <person name="Thimmappa B.C."/>
            <person name="Ganguly P."/>
            <person name="Vadnala R.N."/>
            <person name="Sun S."/>
            <person name="Siddharthan R."/>
            <person name="Tellgren-Roth C."/>
            <person name="Dawson T.L."/>
            <person name="Heitman J."/>
            <person name="Sanyal K."/>
        </authorList>
    </citation>
    <scope>NUCLEOTIDE SEQUENCE [LARGE SCALE GENOMIC DNA]</scope>
    <source>
        <strain evidence="12">CBS14141</strain>
    </source>
</reference>
<protein>
    <recommendedName>
        <fullName evidence="3">Autophagy-related protein 3</fullName>
    </recommendedName>
    <alternativeName>
        <fullName evidence="9 10">Autophagy-related E2-like conjugation enzyme ATG3</fullName>
    </alternativeName>
</protein>
<keyword evidence="8" id="KW-0072">Autophagy</keyword>
<evidence type="ECO:0000256" key="4">
    <source>
        <dbReference type="ARBA" id="ARBA00022448"/>
    </source>
</evidence>
<evidence type="ECO:0000313" key="13">
    <source>
        <dbReference type="Proteomes" id="UP000818624"/>
    </source>
</evidence>
<sequence length="289" mass="31508">MMHATPDHSAAPSPDSRRASMLSDDVGRALPAHLERLSLDETWGGARGVGRRGARGAPGSRASSTPRHAEAHDDDAEELSGFSDGLHEKEDPAQFVPGHAAETQAPVHERGRTHVTAVRTYDCMITYDKYYQTPRMWLIGYDENGLPLQPAQIFEDVASDYAFKTVTIEPFPHGSPGGGSMDHLLARRADHSRSPRSMAMHVASIHPCKHASMMHKMIARINDGASERSTDAAPAKPRTWAGAVRRLWGPSAEPANDEGGVQVDQYLIIFLKFMASIVPTIEIDAPHPV</sequence>
<gene>
    <name evidence="12" type="primary">ATG3</name>
    <name evidence="12" type="ORF">GLX27_001752</name>
</gene>
<accession>A0ABY8ENP8</accession>
<dbReference type="PANTHER" id="PTHR12866">
    <property type="entry name" value="UBIQUITIN-LIKE-CONJUGATING ENZYME ATG3"/>
    <property type="match status" value="1"/>
</dbReference>
<comment type="similarity">
    <text evidence="2">Belongs to the ATG3 family.</text>
</comment>
<evidence type="ECO:0000256" key="3">
    <source>
        <dbReference type="ARBA" id="ARBA00018067"/>
    </source>
</evidence>
<evidence type="ECO:0000256" key="7">
    <source>
        <dbReference type="ARBA" id="ARBA00022927"/>
    </source>
</evidence>
<keyword evidence="5" id="KW-0963">Cytoplasm</keyword>
<keyword evidence="6" id="KW-0833">Ubl conjugation pathway</keyword>
<evidence type="ECO:0000256" key="10">
    <source>
        <dbReference type="ARBA" id="ARBA00033139"/>
    </source>
</evidence>
<name>A0ABY8ENP8_MALFU</name>
<dbReference type="PANTHER" id="PTHR12866:SF2">
    <property type="entry name" value="UBIQUITIN-LIKE-CONJUGATING ENZYME ATG3"/>
    <property type="match status" value="1"/>
</dbReference>
<evidence type="ECO:0000256" key="6">
    <source>
        <dbReference type="ARBA" id="ARBA00022786"/>
    </source>
</evidence>
<feature type="compositionally biased region" description="Low complexity" evidence="11">
    <location>
        <begin position="55"/>
        <end position="64"/>
    </location>
</feature>
<evidence type="ECO:0000256" key="1">
    <source>
        <dbReference type="ARBA" id="ARBA00004496"/>
    </source>
</evidence>
<evidence type="ECO:0000256" key="9">
    <source>
        <dbReference type="ARBA" id="ARBA00032144"/>
    </source>
</evidence>
<evidence type="ECO:0000256" key="8">
    <source>
        <dbReference type="ARBA" id="ARBA00023006"/>
    </source>
</evidence>
<evidence type="ECO:0000256" key="11">
    <source>
        <dbReference type="SAM" id="MobiDB-lite"/>
    </source>
</evidence>
<evidence type="ECO:0000256" key="2">
    <source>
        <dbReference type="ARBA" id="ARBA00007683"/>
    </source>
</evidence>
<organism evidence="12 13">
    <name type="scientific">Malassezia furfur</name>
    <name type="common">Pityriasis versicolor infection agent</name>
    <name type="synonym">Pityrosporum furfur</name>
    <dbReference type="NCBI Taxonomy" id="55194"/>
    <lineage>
        <taxon>Eukaryota</taxon>
        <taxon>Fungi</taxon>
        <taxon>Dikarya</taxon>
        <taxon>Basidiomycota</taxon>
        <taxon>Ustilaginomycotina</taxon>
        <taxon>Malasseziomycetes</taxon>
        <taxon>Malasseziales</taxon>
        <taxon>Malasseziaceae</taxon>
        <taxon>Malassezia</taxon>
    </lineage>
</organism>
<keyword evidence="4" id="KW-0813">Transport</keyword>
<feature type="region of interest" description="Disordered" evidence="11">
    <location>
        <begin position="1"/>
        <end position="91"/>
    </location>
</feature>
<dbReference type="Pfam" id="PF03987">
    <property type="entry name" value="Autophagy_act_C"/>
    <property type="match status" value="1"/>
</dbReference>
<dbReference type="Proteomes" id="UP000818624">
    <property type="component" value="Chromosome 2"/>
</dbReference>
<dbReference type="EMBL" id="CP046235">
    <property type="protein sequence ID" value="WFD47106.1"/>
    <property type="molecule type" value="Genomic_DNA"/>
</dbReference>
<comment type="subcellular location">
    <subcellularLocation>
        <location evidence="1">Cytoplasm</location>
    </subcellularLocation>
</comment>
<dbReference type="InterPro" id="IPR007135">
    <property type="entry name" value="Atg3/Atg10"/>
</dbReference>
<keyword evidence="13" id="KW-1185">Reference proteome</keyword>